<evidence type="ECO:0000313" key="1">
    <source>
        <dbReference type="EMBL" id="QOR47113.1"/>
    </source>
</evidence>
<organism evidence="1 2">
    <name type="scientific">Trueperella pecoris</name>
    <dbReference type="NCBI Taxonomy" id="2733571"/>
    <lineage>
        <taxon>Bacteria</taxon>
        <taxon>Bacillati</taxon>
        <taxon>Actinomycetota</taxon>
        <taxon>Actinomycetes</taxon>
        <taxon>Actinomycetales</taxon>
        <taxon>Actinomycetaceae</taxon>
        <taxon>Trueperella</taxon>
    </lineage>
</organism>
<dbReference type="EMBL" id="CP063212">
    <property type="protein sequence ID" value="QOR47113.1"/>
    <property type="molecule type" value="Genomic_DNA"/>
</dbReference>
<protein>
    <recommendedName>
        <fullName evidence="3">Transcriptional regulator, AbiEi antitoxin, Type IV TA system</fullName>
    </recommendedName>
</protein>
<reference evidence="1 2" key="1">
    <citation type="submission" date="2020-10" db="EMBL/GenBank/DDBJ databases">
        <title>Trueperella pecoris sp. nov. isolated from bovine and porcine specimens.</title>
        <authorList>
            <person name="Schoenecker L."/>
            <person name="Schnydrig P."/>
            <person name="Brodard I."/>
            <person name="Thomann A."/>
            <person name="Hemphill A."/>
            <person name="Rodriguez-Campos S."/>
            <person name="Perreten V."/>
            <person name="Jores J."/>
            <person name="Kittl S."/>
        </authorList>
    </citation>
    <scope>NUCLEOTIDE SEQUENCE [LARGE SCALE GENOMIC DNA]</scope>
    <source>
        <strain evidence="1 2">19OD0592</strain>
    </source>
</reference>
<gene>
    <name evidence="1" type="ORF">INS90_07525</name>
</gene>
<evidence type="ECO:0008006" key="3">
    <source>
        <dbReference type="Google" id="ProtNLM"/>
    </source>
</evidence>
<evidence type="ECO:0000313" key="2">
    <source>
        <dbReference type="Proteomes" id="UP000594961"/>
    </source>
</evidence>
<accession>A0A7M1QYZ5</accession>
<proteinExistence type="predicted"/>
<name>A0A7M1QYZ5_9ACTO</name>
<sequence length="350" mass="40249">MNDSNDAKHPLTIRQAPEPEFNRKRLSSHVADRGHMIADYRRRQLTLSANRHELGYRNFWQSAEERGFTPLFHGYAARLETLSHDGSQPWAQQWERHIHQVLYLSQWDSRTVVADQSAALVWGLPILGNVPKRVQRVSAHGVVVGQSRNQQTRRNVVPPDGVVIGQVSVTSIEQTIVDLACEVGGEDALVALDFALHHQLTSKERVEECMARFRGRQNIRRMQDVLAVADGRVESPGESRTRWRFYTSGLVVPQAQVWVGNGEWRYRLDNYDPVSKVGFEFDGQGKYDFHERGAGAAFHQERQRDADLQSAGITVQHLYWDDVSCDEGFKNWQSRFNVQLRIKRRRRRAS</sequence>
<dbReference type="RefSeq" id="WP_197552200.1">
    <property type="nucleotide sequence ID" value="NZ_CP063212.1"/>
</dbReference>
<dbReference type="AlphaFoldDB" id="A0A7M1QYZ5"/>
<dbReference type="Proteomes" id="UP000594961">
    <property type="component" value="Chromosome"/>
</dbReference>